<dbReference type="AlphaFoldDB" id="A0A367Y684"/>
<dbReference type="Gene3D" id="3.30.720.120">
    <property type="match status" value="1"/>
</dbReference>
<dbReference type="PROSITE" id="PS51819">
    <property type="entry name" value="VOC"/>
    <property type="match status" value="1"/>
</dbReference>
<dbReference type="OrthoDB" id="9798201at2"/>
<name>A0A367Y684_9MICO</name>
<reference evidence="2 3" key="1">
    <citation type="submission" date="2018-07" db="EMBL/GenBank/DDBJ databases">
        <title>Microbacterium endoborsara sp. nov., a novel actinobacterium isolated from Borszczowia aralocaspica.</title>
        <authorList>
            <person name="An D."/>
        </authorList>
    </citation>
    <scope>NUCLEOTIDE SEQUENCE [LARGE SCALE GENOMIC DNA]</scope>
    <source>
        <strain evidence="2 3">C1.15228</strain>
    </source>
</reference>
<gene>
    <name evidence="2" type="ORF">DTO57_00360</name>
</gene>
<evidence type="ECO:0000313" key="3">
    <source>
        <dbReference type="Proteomes" id="UP000253508"/>
    </source>
</evidence>
<organism evidence="2 3">
    <name type="scientific">Microbacterium sorbitolivorans</name>
    <dbReference type="NCBI Taxonomy" id="1867410"/>
    <lineage>
        <taxon>Bacteria</taxon>
        <taxon>Bacillati</taxon>
        <taxon>Actinomycetota</taxon>
        <taxon>Actinomycetes</taxon>
        <taxon>Micrococcales</taxon>
        <taxon>Microbacteriaceae</taxon>
        <taxon>Microbacterium</taxon>
    </lineage>
</organism>
<comment type="caution">
    <text evidence="2">The sequence shown here is derived from an EMBL/GenBank/DDBJ whole genome shotgun (WGS) entry which is preliminary data.</text>
</comment>
<dbReference type="EMBL" id="QORO01000001">
    <property type="protein sequence ID" value="RCK61149.1"/>
    <property type="molecule type" value="Genomic_DNA"/>
</dbReference>
<keyword evidence="3" id="KW-1185">Reference proteome</keyword>
<evidence type="ECO:0000313" key="2">
    <source>
        <dbReference type="EMBL" id="RCK61149.1"/>
    </source>
</evidence>
<protein>
    <submittedName>
        <fullName evidence="2">Glyoxalase</fullName>
    </submittedName>
</protein>
<accession>A0A367Y684</accession>
<dbReference type="Pfam" id="PF00903">
    <property type="entry name" value="Glyoxalase"/>
    <property type="match status" value="1"/>
</dbReference>
<dbReference type="SUPFAM" id="SSF54593">
    <property type="entry name" value="Glyoxalase/Bleomycin resistance protein/Dihydroxybiphenyl dioxygenase"/>
    <property type="match status" value="1"/>
</dbReference>
<dbReference type="Gene3D" id="3.30.720.110">
    <property type="match status" value="1"/>
</dbReference>
<sequence length="135" mass="14944">MSVTSLYPVLMSRDVDAAAFFYRDVIGFETTFESDWYVSLRLGAFELAVLAHDHSTVPDGYRELPRGVIVNLEVTDVDAFHKQLAGRTGVNVVLPLRDEDFGQRHFIVAAPDGVLLDIIQPVAPSEDYASAYAQP</sequence>
<dbReference type="RefSeq" id="WP_114116258.1">
    <property type="nucleotide sequence ID" value="NZ_BMHU01000001.1"/>
</dbReference>
<dbReference type="InterPro" id="IPR004360">
    <property type="entry name" value="Glyas_Fos-R_dOase_dom"/>
</dbReference>
<dbReference type="InterPro" id="IPR037523">
    <property type="entry name" value="VOC_core"/>
</dbReference>
<proteinExistence type="predicted"/>
<dbReference type="InterPro" id="IPR029068">
    <property type="entry name" value="Glyas_Bleomycin-R_OHBP_Dase"/>
</dbReference>
<evidence type="ECO:0000259" key="1">
    <source>
        <dbReference type="PROSITE" id="PS51819"/>
    </source>
</evidence>
<dbReference type="Proteomes" id="UP000253508">
    <property type="component" value="Unassembled WGS sequence"/>
</dbReference>
<feature type="domain" description="VOC" evidence="1">
    <location>
        <begin position="4"/>
        <end position="121"/>
    </location>
</feature>